<dbReference type="AlphaFoldDB" id="A0A1N6GHN6"/>
<keyword evidence="4" id="KW-1185">Reference proteome</keyword>
<evidence type="ECO:0000313" key="4">
    <source>
        <dbReference type="Proteomes" id="UP000185003"/>
    </source>
</evidence>
<evidence type="ECO:0000259" key="2">
    <source>
        <dbReference type="Pfam" id="PF10099"/>
    </source>
</evidence>
<gene>
    <name evidence="3" type="ORF">SAMN04488055_2774</name>
</gene>
<dbReference type="GO" id="GO:0016989">
    <property type="term" value="F:sigma factor antagonist activity"/>
    <property type="evidence" value="ECO:0007669"/>
    <property type="project" value="TreeGrafter"/>
</dbReference>
<dbReference type="Proteomes" id="UP000185003">
    <property type="component" value="Unassembled WGS sequence"/>
</dbReference>
<keyword evidence="1" id="KW-1133">Transmembrane helix</keyword>
<protein>
    <submittedName>
        <fullName evidence="3">Anti-sigma-K factor rskA</fullName>
    </submittedName>
</protein>
<name>A0A1N6GHN6_9BACT</name>
<feature type="transmembrane region" description="Helical" evidence="1">
    <location>
        <begin position="115"/>
        <end position="137"/>
    </location>
</feature>
<reference evidence="3 4" key="1">
    <citation type="submission" date="2016-11" db="EMBL/GenBank/DDBJ databases">
        <authorList>
            <person name="Jaros S."/>
            <person name="Januszkiewicz K."/>
            <person name="Wedrychowicz H."/>
        </authorList>
    </citation>
    <scope>NUCLEOTIDE SEQUENCE [LARGE SCALE GENOMIC DNA]</scope>
    <source>
        <strain evidence="3 4">DSM 24787</strain>
    </source>
</reference>
<dbReference type="PANTHER" id="PTHR37461">
    <property type="entry name" value="ANTI-SIGMA-K FACTOR RSKA"/>
    <property type="match status" value="1"/>
</dbReference>
<evidence type="ECO:0000313" key="3">
    <source>
        <dbReference type="EMBL" id="SIO06971.1"/>
    </source>
</evidence>
<feature type="domain" description="Anti-sigma K factor RskA C-terminal" evidence="2">
    <location>
        <begin position="119"/>
        <end position="278"/>
    </location>
</feature>
<dbReference type="InterPro" id="IPR051474">
    <property type="entry name" value="Anti-sigma-K/W_factor"/>
</dbReference>
<proteinExistence type="predicted"/>
<dbReference type="GO" id="GO:0005886">
    <property type="term" value="C:plasma membrane"/>
    <property type="evidence" value="ECO:0007669"/>
    <property type="project" value="InterPro"/>
</dbReference>
<keyword evidence="1" id="KW-0812">Transmembrane</keyword>
<dbReference type="GO" id="GO:0006417">
    <property type="term" value="P:regulation of translation"/>
    <property type="evidence" value="ECO:0007669"/>
    <property type="project" value="TreeGrafter"/>
</dbReference>
<dbReference type="InterPro" id="IPR018764">
    <property type="entry name" value="RskA_C"/>
</dbReference>
<dbReference type="EMBL" id="FSRA01000001">
    <property type="protein sequence ID" value="SIO06971.1"/>
    <property type="molecule type" value="Genomic_DNA"/>
</dbReference>
<keyword evidence="1" id="KW-0472">Membrane</keyword>
<dbReference type="PANTHER" id="PTHR37461:SF1">
    <property type="entry name" value="ANTI-SIGMA-K FACTOR RSKA"/>
    <property type="match status" value="1"/>
</dbReference>
<evidence type="ECO:0000256" key="1">
    <source>
        <dbReference type="SAM" id="Phobius"/>
    </source>
</evidence>
<sequence>MDVQRYISSGIIESYVAGLATDQEVRELIAAMAQYPEIKAAADAAQLDMERYIQMQAVPPPAIVKDRIFQIVDNEGVETAVPVSGSSSSAPASLYEDAYADEEKSARVISAARKWQWVAAAAIAGLITSVAFNVTYLNSSKEWKGKYEALLVDQTKVLAQSEVYQTKMKQSDDMLAMMRNPDVKAVRMFTASKDRPNLLATVFWNPKTKDVMLTVNNLPEPSADQQYQLWAIVNGVPVDAGVFEMGDTAKGFQKMKAIEGAQMFAVTLEKKGGSPTPTLTAMYVAGKVSS</sequence>
<accession>A0A1N6GHN6</accession>
<dbReference type="Pfam" id="PF10099">
    <property type="entry name" value="RskA_C"/>
    <property type="match status" value="1"/>
</dbReference>
<organism evidence="3 4">
    <name type="scientific">Chitinophaga niabensis</name>
    <dbReference type="NCBI Taxonomy" id="536979"/>
    <lineage>
        <taxon>Bacteria</taxon>
        <taxon>Pseudomonadati</taxon>
        <taxon>Bacteroidota</taxon>
        <taxon>Chitinophagia</taxon>
        <taxon>Chitinophagales</taxon>
        <taxon>Chitinophagaceae</taxon>
        <taxon>Chitinophaga</taxon>
    </lineage>
</organism>
<dbReference type="STRING" id="536979.SAMN04488055_2774"/>